<sequence length="48" mass="5431">MLDGLTRALLLHYNESVVIQLGYLVQTETLSLRQKDLLSLLITDLSVM</sequence>
<gene>
    <name evidence="1" type="ORF">SDC9_104452</name>
</gene>
<dbReference type="EMBL" id="VSSQ01016367">
    <property type="protein sequence ID" value="MPM57629.1"/>
    <property type="molecule type" value="Genomic_DNA"/>
</dbReference>
<name>A0A645AWZ7_9ZZZZ</name>
<proteinExistence type="predicted"/>
<evidence type="ECO:0000313" key="1">
    <source>
        <dbReference type="EMBL" id="MPM57629.1"/>
    </source>
</evidence>
<accession>A0A645AWZ7</accession>
<comment type="caution">
    <text evidence="1">The sequence shown here is derived from an EMBL/GenBank/DDBJ whole genome shotgun (WGS) entry which is preliminary data.</text>
</comment>
<dbReference type="AlphaFoldDB" id="A0A645AWZ7"/>
<organism evidence="1">
    <name type="scientific">bioreactor metagenome</name>
    <dbReference type="NCBI Taxonomy" id="1076179"/>
    <lineage>
        <taxon>unclassified sequences</taxon>
        <taxon>metagenomes</taxon>
        <taxon>ecological metagenomes</taxon>
    </lineage>
</organism>
<protein>
    <submittedName>
        <fullName evidence="1">Uncharacterized protein</fullName>
    </submittedName>
</protein>
<reference evidence="1" key="1">
    <citation type="submission" date="2019-08" db="EMBL/GenBank/DDBJ databases">
        <authorList>
            <person name="Kucharzyk K."/>
            <person name="Murdoch R.W."/>
            <person name="Higgins S."/>
            <person name="Loffler F."/>
        </authorList>
    </citation>
    <scope>NUCLEOTIDE SEQUENCE</scope>
</reference>